<protein>
    <submittedName>
        <fullName evidence="5">PfkB family carbohydrate kinase</fullName>
    </submittedName>
</protein>
<keyword evidence="2" id="KW-0808">Transferase</keyword>
<dbReference type="PANTHER" id="PTHR43085:SF57">
    <property type="entry name" value="CARBOHYDRATE KINASE PFKB DOMAIN-CONTAINING PROTEIN"/>
    <property type="match status" value="1"/>
</dbReference>
<comment type="caution">
    <text evidence="5">The sequence shown here is derived from an EMBL/GenBank/DDBJ whole genome shotgun (WGS) entry which is preliminary data.</text>
</comment>
<dbReference type="RefSeq" id="WP_395415724.1">
    <property type="nucleotide sequence ID" value="NZ_JBIPKE010000006.1"/>
</dbReference>
<dbReference type="Proteomes" id="UP001610063">
    <property type="component" value="Unassembled WGS sequence"/>
</dbReference>
<dbReference type="GO" id="GO:0016301">
    <property type="term" value="F:kinase activity"/>
    <property type="evidence" value="ECO:0007669"/>
    <property type="project" value="UniProtKB-KW"/>
</dbReference>
<evidence type="ECO:0000259" key="4">
    <source>
        <dbReference type="Pfam" id="PF00294"/>
    </source>
</evidence>
<dbReference type="EMBL" id="JBIPKE010000006">
    <property type="protein sequence ID" value="MFH6981882.1"/>
    <property type="molecule type" value="Genomic_DNA"/>
</dbReference>
<feature type="non-terminal residue" evidence="5">
    <location>
        <position position="192"/>
    </location>
</feature>
<dbReference type="InterPro" id="IPR011611">
    <property type="entry name" value="PfkB_dom"/>
</dbReference>
<sequence length="192" mass="21522">MENTKVLAFGEVLWDFIEGEKHFGGAPVNFAAHMVQCGREASIVTAVGTDKLGDQAVEEMIKLGVGQDFVQRNSHLTGRVMVFLEEGQPTYRIRNDVAYDYIEQSGIDTAKLSEYGAFYFGTLAQRNPESKAAMDFIMAKGSFNTIFYDVNLRRDAYTKEVIESSFGYCTIAKMNDEEVRVLSSLLYEAEMS</sequence>
<dbReference type="SUPFAM" id="SSF53613">
    <property type="entry name" value="Ribokinase-like"/>
    <property type="match status" value="1"/>
</dbReference>
<dbReference type="Gene3D" id="3.40.1190.20">
    <property type="match status" value="1"/>
</dbReference>
<dbReference type="PANTHER" id="PTHR43085">
    <property type="entry name" value="HEXOKINASE FAMILY MEMBER"/>
    <property type="match status" value="1"/>
</dbReference>
<dbReference type="PROSITE" id="PS00583">
    <property type="entry name" value="PFKB_KINASES_1"/>
    <property type="match status" value="1"/>
</dbReference>
<evidence type="ECO:0000313" key="6">
    <source>
        <dbReference type="Proteomes" id="UP001610063"/>
    </source>
</evidence>
<evidence type="ECO:0000256" key="1">
    <source>
        <dbReference type="ARBA" id="ARBA00010688"/>
    </source>
</evidence>
<dbReference type="InterPro" id="IPR002173">
    <property type="entry name" value="Carboh/pur_kinase_PfkB_CS"/>
</dbReference>
<evidence type="ECO:0000256" key="2">
    <source>
        <dbReference type="ARBA" id="ARBA00022679"/>
    </source>
</evidence>
<evidence type="ECO:0000256" key="3">
    <source>
        <dbReference type="ARBA" id="ARBA00022777"/>
    </source>
</evidence>
<accession>A0ABW7N2N7</accession>
<name>A0ABW7N2N7_9BACT</name>
<evidence type="ECO:0000313" key="5">
    <source>
        <dbReference type="EMBL" id="MFH6981882.1"/>
    </source>
</evidence>
<proteinExistence type="inferred from homology"/>
<reference evidence="5 6" key="1">
    <citation type="journal article" date="2013" name="Int. J. Syst. Evol. Microbiol.">
        <title>Marinoscillum luteum sp. nov., isolated from marine sediment.</title>
        <authorList>
            <person name="Cha I.T."/>
            <person name="Park S.J."/>
            <person name="Kim S.J."/>
            <person name="Kim J.G."/>
            <person name="Jung M.Y."/>
            <person name="Shin K.S."/>
            <person name="Kwon K.K."/>
            <person name="Yang S.H."/>
            <person name="Seo Y.S."/>
            <person name="Rhee S.K."/>
        </authorList>
    </citation>
    <scope>NUCLEOTIDE SEQUENCE [LARGE SCALE GENOMIC DNA]</scope>
    <source>
        <strain evidence="5 6">KCTC 23939</strain>
    </source>
</reference>
<organism evidence="5 6">
    <name type="scientific">Marinoscillum luteum</name>
    <dbReference type="NCBI Taxonomy" id="861051"/>
    <lineage>
        <taxon>Bacteria</taxon>
        <taxon>Pseudomonadati</taxon>
        <taxon>Bacteroidota</taxon>
        <taxon>Cytophagia</taxon>
        <taxon>Cytophagales</taxon>
        <taxon>Reichenbachiellaceae</taxon>
        <taxon>Marinoscillum</taxon>
    </lineage>
</organism>
<dbReference type="Pfam" id="PF00294">
    <property type="entry name" value="PfkB"/>
    <property type="match status" value="1"/>
</dbReference>
<keyword evidence="6" id="KW-1185">Reference proteome</keyword>
<gene>
    <name evidence="5" type="ORF">ACHKAR_00455</name>
</gene>
<keyword evidence="3 5" id="KW-0418">Kinase</keyword>
<dbReference type="InterPro" id="IPR050306">
    <property type="entry name" value="PfkB_Carbo_kinase"/>
</dbReference>
<feature type="domain" description="Carbohydrate kinase PfkB" evidence="4">
    <location>
        <begin position="15"/>
        <end position="184"/>
    </location>
</feature>
<dbReference type="InterPro" id="IPR029056">
    <property type="entry name" value="Ribokinase-like"/>
</dbReference>
<comment type="similarity">
    <text evidence="1">Belongs to the carbohydrate kinase PfkB family.</text>
</comment>